<dbReference type="PROSITE" id="PS51301">
    <property type="entry name" value="KILA_N"/>
    <property type="match status" value="1"/>
</dbReference>
<protein>
    <recommendedName>
        <fullName evidence="1">KilA-N domain-containing protein</fullName>
    </recommendedName>
</protein>
<name>A7ILI1_XANP2</name>
<evidence type="ECO:0000313" key="3">
    <source>
        <dbReference type="Proteomes" id="UP000002417"/>
    </source>
</evidence>
<accession>A7ILI1</accession>
<dbReference type="EMBL" id="CP000781">
    <property type="protein sequence ID" value="ABS68874.1"/>
    <property type="molecule type" value="Genomic_DNA"/>
</dbReference>
<reference evidence="2 3" key="1">
    <citation type="submission" date="2007-07" db="EMBL/GenBank/DDBJ databases">
        <title>Complete sequence of chromosome of Xanthobacter autotrophicus Py2.</title>
        <authorList>
            <consortium name="US DOE Joint Genome Institute"/>
            <person name="Copeland A."/>
            <person name="Lucas S."/>
            <person name="Lapidus A."/>
            <person name="Barry K."/>
            <person name="Glavina del Rio T."/>
            <person name="Hammon N."/>
            <person name="Israni S."/>
            <person name="Dalin E."/>
            <person name="Tice H."/>
            <person name="Pitluck S."/>
            <person name="Sims D."/>
            <person name="Brettin T."/>
            <person name="Bruce D."/>
            <person name="Detter J.C."/>
            <person name="Han C."/>
            <person name="Tapia R."/>
            <person name="Brainard J."/>
            <person name="Schmutz J."/>
            <person name="Larimer F."/>
            <person name="Land M."/>
            <person name="Hauser L."/>
            <person name="Kyrpides N."/>
            <person name="Kim E."/>
            <person name="Ensigns S.A."/>
            <person name="Richardson P."/>
        </authorList>
    </citation>
    <scope>NUCLEOTIDE SEQUENCE [LARGE SCALE GENOMIC DNA]</scope>
    <source>
        <strain evidence="3">ATCC BAA-1158 / Py2</strain>
    </source>
</reference>
<dbReference type="InterPro" id="IPR018004">
    <property type="entry name" value="KilA/APSES_HTH"/>
</dbReference>
<dbReference type="HOGENOM" id="CLU_1081206_0_0_5"/>
<dbReference type="Pfam" id="PF04383">
    <property type="entry name" value="KilA-N"/>
    <property type="match status" value="1"/>
</dbReference>
<gene>
    <name evidence="2" type="ordered locus">Xaut_3646</name>
</gene>
<feature type="domain" description="KilA-N" evidence="1">
    <location>
        <begin position="5"/>
        <end position="111"/>
    </location>
</feature>
<dbReference type="Proteomes" id="UP000002417">
    <property type="component" value="Chromosome"/>
</dbReference>
<organism evidence="2 3">
    <name type="scientific">Xanthobacter autotrophicus (strain ATCC BAA-1158 / Py2)</name>
    <dbReference type="NCBI Taxonomy" id="78245"/>
    <lineage>
        <taxon>Bacteria</taxon>
        <taxon>Pseudomonadati</taxon>
        <taxon>Pseudomonadota</taxon>
        <taxon>Alphaproteobacteria</taxon>
        <taxon>Hyphomicrobiales</taxon>
        <taxon>Xanthobacteraceae</taxon>
        <taxon>Xanthobacter</taxon>
    </lineage>
</organism>
<dbReference type="SMART" id="SM01252">
    <property type="entry name" value="KilA-N"/>
    <property type="match status" value="1"/>
</dbReference>
<keyword evidence="3" id="KW-1185">Reference proteome</keyword>
<sequence>MTTHHIAVPALIFNGVEIHDRNEMLCLTDMWRAAGAVEAKRPSNWTRKEGAEFIEHVSLILNVPHGHIQTQRGGSGAGRGATFAHWQIGLAYAKYLSPEFHMWCNTVVRERMEGKPVAPAFVLDETQKNAIGGIVKGVLAKQLESVVPALVSHLLPTAVAGYIADHNLALADGLTAGEVCDLAKVATTYPRGVSGRVSARLTKFCQRNGERPRISRLGRVRAQLFPTHLVRDWLDVEGRALIRRWIDEKKGQGALKLVPKS</sequence>
<evidence type="ECO:0000259" key="1">
    <source>
        <dbReference type="PROSITE" id="PS51301"/>
    </source>
</evidence>
<dbReference type="OrthoDB" id="9808959at2"/>
<dbReference type="KEGG" id="xau:Xaut_3646"/>
<dbReference type="AlphaFoldDB" id="A7ILI1"/>
<dbReference type="InterPro" id="IPR017880">
    <property type="entry name" value="KilA_N"/>
</dbReference>
<dbReference type="STRING" id="78245.Xaut_3646"/>
<dbReference type="eggNOG" id="ENOG50339RA">
    <property type="taxonomic scope" value="Bacteria"/>
</dbReference>
<proteinExistence type="predicted"/>
<evidence type="ECO:0000313" key="2">
    <source>
        <dbReference type="EMBL" id="ABS68874.1"/>
    </source>
</evidence>